<name>A0ABS4XFS5_9MICC</name>
<accession>A0ABS4XFS5</accession>
<feature type="compositionally biased region" description="Basic residues" evidence="1">
    <location>
        <begin position="1"/>
        <end position="10"/>
    </location>
</feature>
<evidence type="ECO:0000256" key="1">
    <source>
        <dbReference type="SAM" id="MobiDB-lite"/>
    </source>
</evidence>
<reference evidence="2 3" key="1">
    <citation type="submission" date="2021-03" db="EMBL/GenBank/DDBJ databases">
        <title>Sequencing the genomes of 1000 actinobacteria strains.</title>
        <authorList>
            <person name="Klenk H.-P."/>
        </authorList>
    </citation>
    <scope>NUCLEOTIDE SEQUENCE [LARGE SCALE GENOMIC DNA]</scope>
    <source>
        <strain evidence="2 3">DSM 15797</strain>
    </source>
</reference>
<evidence type="ECO:0000313" key="3">
    <source>
        <dbReference type="Proteomes" id="UP001296993"/>
    </source>
</evidence>
<feature type="region of interest" description="Disordered" evidence="1">
    <location>
        <begin position="1"/>
        <end position="44"/>
    </location>
</feature>
<proteinExistence type="predicted"/>
<sequence length="87" mass="9794">MKRNLHRTPAAKHTPAFGPDAGRDPDAARPLDLGMPENHDPDPEIRQYTIPLHIVFTHGSEVEPAQIPWLEEIRGDQFLSDLHAEVI</sequence>
<comment type="caution">
    <text evidence="2">The sequence shown here is derived from an EMBL/GenBank/DDBJ whole genome shotgun (WGS) entry which is preliminary data.</text>
</comment>
<dbReference type="Proteomes" id="UP001296993">
    <property type="component" value="Unassembled WGS sequence"/>
</dbReference>
<protein>
    <submittedName>
        <fullName evidence="2">Uncharacterized protein</fullName>
    </submittedName>
</protein>
<keyword evidence="3" id="KW-1185">Reference proteome</keyword>
<dbReference type="RefSeq" id="WP_209999504.1">
    <property type="nucleotide sequence ID" value="NZ_BAAAJY010000009.1"/>
</dbReference>
<dbReference type="EMBL" id="JAGIOF010000001">
    <property type="protein sequence ID" value="MBP2387317.1"/>
    <property type="molecule type" value="Genomic_DNA"/>
</dbReference>
<gene>
    <name evidence="2" type="ORF">JOF47_002828</name>
</gene>
<organism evidence="2 3">
    <name type="scientific">Paeniglutamicibacter kerguelensis</name>
    <dbReference type="NCBI Taxonomy" id="254788"/>
    <lineage>
        <taxon>Bacteria</taxon>
        <taxon>Bacillati</taxon>
        <taxon>Actinomycetota</taxon>
        <taxon>Actinomycetes</taxon>
        <taxon>Micrococcales</taxon>
        <taxon>Micrococcaceae</taxon>
        <taxon>Paeniglutamicibacter</taxon>
    </lineage>
</organism>
<evidence type="ECO:0000313" key="2">
    <source>
        <dbReference type="EMBL" id="MBP2387317.1"/>
    </source>
</evidence>